<dbReference type="EMBL" id="CAJVPW010032649">
    <property type="protein sequence ID" value="CAG8729233.1"/>
    <property type="molecule type" value="Genomic_DNA"/>
</dbReference>
<organism evidence="1 2">
    <name type="scientific">Cetraspora pellucida</name>
    <dbReference type="NCBI Taxonomy" id="1433469"/>
    <lineage>
        <taxon>Eukaryota</taxon>
        <taxon>Fungi</taxon>
        <taxon>Fungi incertae sedis</taxon>
        <taxon>Mucoromycota</taxon>
        <taxon>Glomeromycotina</taxon>
        <taxon>Glomeromycetes</taxon>
        <taxon>Diversisporales</taxon>
        <taxon>Gigasporaceae</taxon>
        <taxon>Cetraspora</taxon>
    </lineage>
</organism>
<sequence>SNQDTNAESQVFAEAIASFQGNSKTKKFKSPLEAQLIPYITLLGTYLTFYLFKVTKMLSECVKIENRSKEKTIVKRYDIPAEIDPYLLRDTMLVQEYRQHIFQCYEAFKKFVVSDM</sequence>
<proteinExistence type="predicted"/>
<feature type="non-terminal residue" evidence="1">
    <location>
        <position position="1"/>
    </location>
</feature>
<gene>
    <name evidence="1" type="ORF">SPELUC_LOCUS12985</name>
</gene>
<name>A0ACA9PYI6_9GLOM</name>
<reference evidence="1" key="1">
    <citation type="submission" date="2021-06" db="EMBL/GenBank/DDBJ databases">
        <authorList>
            <person name="Kallberg Y."/>
            <person name="Tangrot J."/>
            <person name="Rosling A."/>
        </authorList>
    </citation>
    <scope>NUCLEOTIDE SEQUENCE</scope>
    <source>
        <strain evidence="1">28 12/20/2015</strain>
    </source>
</reference>
<accession>A0ACA9PYI6</accession>
<comment type="caution">
    <text evidence="1">The sequence shown here is derived from an EMBL/GenBank/DDBJ whole genome shotgun (WGS) entry which is preliminary data.</text>
</comment>
<evidence type="ECO:0000313" key="1">
    <source>
        <dbReference type="EMBL" id="CAG8729233.1"/>
    </source>
</evidence>
<protein>
    <submittedName>
        <fullName evidence="1">1289_t:CDS:1</fullName>
    </submittedName>
</protein>
<evidence type="ECO:0000313" key="2">
    <source>
        <dbReference type="Proteomes" id="UP000789366"/>
    </source>
</evidence>
<keyword evidence="2" id="KW-1185">Reference proteome</keyword>
<dbReference type="Proteomes" id="UP000789366">
    <property type="component" value="Unassembled WGS sequence"/>
</dbReference>